<keyword evidence="1" id="KW-0812">Transmembrane</keyword>
<comment type="caution">
    <text evidence="2">The sequence shown here is derived from an EMBL/GenBank/DDBJ whole genome shotgun (WGS) entry which is preliminary data.</text>
</comment>
<sequence>MTTHPPSAKAPKAPSAKASKAAAALVGLLAGGAAGFLLTQAAAAFFAFVLDRALDVDGSGVLLAVFVAVPVVCAALGAAVAVRLPRPSRGSW</sequence>
<evidence type="ECO:0000313" key="2">
    <source>
        <dbReference type="EMBL" id="NGO12073.1"/>
    </source>
</evidence>
<dbReference type="AlphaFoldDB" id="A0A6G4VE63"/>
<reference evidence="2 3" key="1">
    <citation type="submission" date="2020-02" db="EMBL/GenBank/DDBJ databases">
        <title>Whole-genome analyses of novel actinobacteria.</title>
        <authorList>
            <person name="Sahin N."/>
            <person name="Gencbay T."/>
        </authorList>
    </citation>
    <scope>NUCLEOTIDE SEQUENCE [LARGE SCALE GENOMIC DNA]</scope>
    <source>
        <strain evidence="2 3">HC44</strain>
    </source>
</reference>
<evidence type="ECO:0000313" key="3">
    <source>
        <dbReference type="Proteomes" id="UP000472335"/>
    </source>
</evidence>
<proteinExistence type="predicted"/>
<dbReference type="EMBL" id="JAAKZY010000126">
    <property type="protein sequence ID" value="NGO12073.1"/>
    <property type="molecule type" value="Genomic_DNA"/>
</dbReference>
<dbReference type="Proteomes" id="UP000472335">
    <property type="component" value="Unassembled WGS sequence"/>
</dbReference>
<keyword evidence="3" id="KW-1185">Reference proteome</keyword>
<protein>
    <submittedName>
        <fullName evidence="2">Uncharacterized protein</fullName>
    </submittedName>
</protein>
<keyword evidence="1" id="KW-0472">Membrane</keyword>
<feature type="transmembrane region" description="Helical" evidence="1">
    <location>
        <begin position="21"/>
        <end position="49"/>
    </location>
</feature>
<evidence type="ECO:0000256" key="1">
    <source>
        <dbReference type="SAM" id="Phobius"/>
    </source>
</evidence>
<organism evidence="2 3">
    <name type="scientific">Streptomyces scabichelini</name>
    <dbReference type="NCBI Taxonomy" id="2711217"/>
    <lineage>
        <taxon>Bacteria</taxon>
        <taxon>Bacillati</taxon>
        <taxon>Actinomycetota</taxon>
        <taxon>Actinomycetes</taxon>
        <taxon>Kitasatosporales</taxon>
        <taxon>Streptomycetaceae</taxon>
        <taxon>Streptomyces</taxon>
    </lineage>
</organism>
<feature type="transmembrane region" description="Helical" evidence="1">
    <location>
        <begin position="61"/>
        <end position="82"/>
    </location>
</feature>
<keyword evidence="1" id="KW-1133">Transmembrane helix</keyword>
<name>A0A6G4VE63_9ACTN</name>
<accession>A0A6G4VE63</accession>
<gene>
    <name evidence="2" type="ORF">G5C60_31840</name>
</gene>
<dbReference type="RefSeq" id="WP_165264472.1">
    <property type="nucleotide sequence ID" value="NZ_JAAKZY010000126.1"/>
</dbReference>